<name>A0A0L0NYQ9_CANAR</name>
<gene>
    <name evidence="1" type="ORF">QG37_03861</name>
</gene>
<sequence>MSTYLWVQEFTRNFMSSLQTPSPQFHFLFREVDIFFAAIERSRNAFHLLDVLKKLPSKEDRKNEREIKNKKKKKSHFFCNHKSKALING</sequence>
<dbReference type="EMBL" id="LGST01000025">
    <property type="protein sequence ID" value="KND99316.1"/>
    <property type="molecule type" value="Genomic_DNA"/>
</dbReference>
<protein>
    <submittedName>
        <fullName evidence="1">Uncharacterized protein</fullName>
    </submittedName>
</protein>
<dbReference type="Proteomes" id="UP000037122">
    <property type="component" value="Unassembled WGS sequence"/>
</dbReference>
<reference evidence="2" key="1">
    <citation type="journal article" date="2015" name="BMC Genomics">
        <title>Draft genome of a commonly misdiagnosed multidrug resistant pathogen Candida auris.</title>
        <authorList>
            <person name="Chatterjee S."/>
            <person name="Alampalli S.V."/>
            <person name="Nageshan R.K."/>
            <person name="Chettiar S.T."/>
            <person name="Joshi S."/>
            <person name="Tatu U.S."/>
        </authorList>
    </citation>
    <scope>NUCLEOTIDE SEQUENCE [LARGE SCALE GENOMIC DNA]</scope>
    <source>
        <strain evidence="2">6684</strain>
    </source>
</reference>
<proteinExistence type="predicted"/>
<evidence type="ECO:0000313" key="2">
    <source>
        <dbReference type="Proteomes" id="UP000037122"/>
    </source>
</evidence>
<evidence type="ECO:0000313" key="1">
    <source>
        <dbReference type="EMBL" id="KND99316.1"/>
    </source>
</evidence>
<dbReference type="AlphaFoldDB" id="A0A0L0NYQ9"/>
<dbReference type="VEuPathDB" id="FungiDB:QG37_03861"/>
<comment type="caution">
    <text evidence="1">The sequence shown here is derived from an EMBL/GenBank/DDBJ whole genome shotgun (WGS) entry which is preliminary data.</text>
</comment>
<accession>A0A0L0NYQ9</accession>
<organism evidence="1 2">
    <name type="scientific">Candidozyma auris</name>
    <name type="common">Yeast</name>
    <name type="synonym">Candida auris</name>
    <dbReference type="NCBI Taxonomy" id="498019"/>
    <lineage>
        <taxon>Eukaryota</taxon>
        <taxon>Fungi</taxon>
        <taxon>Dikarya</taxon>
        <taxon>Ascomycota</taxon>
        <taxon>Saccharomycotina</taxon>
        <taxon>Pichiomycetes</taxon>
        <taxon>Metschnikowiaceae</taxon>
        <taxon>Candidozyma</taxon>
    </lineage>
</organism>